<protein>
    <submittedName>
        <fullName evidence="1">Uncharacterized protein</fullName>
    </submittedName>
</protein>
<proteinExistence type="predicted"/>
<dbReference type="RefSeq" id="WP_207678359.1">
    <property type="nucleotide sequence ID" value="NZ_CP061800.1"/>
</dbReference>
<reference evidence="1" key="1">
    <citation type="journal article" date="2021" name="Microb. Physiol.">
        <title>Proteogenomic Insights into the Physiology of Marine, Sulfate-Reducing, Filamentous Desulfonema limicola and Desulfonema magnum.</title>
        <authorList>
            <person name="Schnaars V."/>
            <person name="Wohlbrand L."/>
            <person name="Scheve S."/>
            <person name="Hinrichs C."/>
            <person name="Reinhardt R."/>
            <person name="Rabus R."/>
        </authorList>
    </citation>
    <scope>NUCLEOTIDE SEQUENCE</scope>
    <source>
        <strain evidence="1">4be13</strain>
    </source>
</reference>
<dbReference type="AlphaFoldDB" id="A0A975BQQ3"/>
<gene>
    <name evidence="1" type="ORF">dnm_060060</name>
</gene>
<dbReference type="EMBL" id="CP061800">
    <property type="protein sequence ID" value="QTA89947.1"/>
    <property type="molecule type" value="Genomic_DNA"/>
</dbReference>
<organism evidence="1 2">
    <name type="scientific">Desulfonema magnum</name>
    <dbReference type="NCBI Taxonomy" id="45655"/>
    <lineage>
        <taxon>Bacteria</taxon>
        <taxon>Pseudomonadati</taxon>
        <taxon>Thermodesulfobacteriota</taxon>
        <taxon>Desulfobacteria</taxon>
        <taxon>Desulfobacterales</taxon>
        <taxon>Desulfococcaceae</taxon>
        <taxon>Desulfonema</taxon>
    </lineage>
</organism>
<evidence type="ECO:0000313" key="1">
    <source>
        <dbReference type="EMBL" id="QTA89947.1"/>
    </source>
</evidence>
<dbReference type="KEGG" id="dmm:dnm_060060"/>
<name>A0A975BQQ3_9BACT</name>
<sequence>MKTVELIVEETEWNPGNCIPGDTIAGIRVRPEETQLQSKIKKAGGKWDREKGLWGIRYDKVLEPGIEERMMKDEDMRNLR</sequence>
<dbReference type="Proteomes" id="UP000663722">
    <property type="component" value="Chromosome"/>
</dbReference>
<evidence type="ECO:0000313" key="2">
    <source>
        <dbReference type="Proteomes" id="UP000663722"/>
    </source>
</evidence>
<keyword evidence="2" id="KW-1185">Reference proteome</keyword>
<accession>A0A975BQQ3</accession>